<gene>
    <name evidence="9" type="ORF">pdam_00017342</name>
</gene>
<feature type="domain" description="Peptidase M12B propeptide" evidence="6">
    <location>
        <begin position="44"/>
        <end position="126"/>
    </location>
</feature>
<dbReference type="OrthoDB" id="5984516at2759"/>
<accession>A0A3M6UIZ8</accession>
<evidence type="ECO:0000259" key="8">
    <source>
        <dbReference type="Pfam" id="PF19236"/>
    </source>
</evidence>
<dbReference type="InterPro" id="IPR045371">
    <property type="entry name" value="ADAMTS_CR_3"/>
</dbReference>
<evidence type="ECO:0000259" key="7">
    <source>
        <dbReference type="Pfam" id="PF05986"/>
    </source>
</evidence>
<dbReference type="PRINTS" id="PR01857">
    <property type="entry name" value="ADAMTSFAMILY"/>
</dbReference>
<dbReference type="GO" id="GO:0031012">
    <property type="term" value="C:extracellular matrix"/>
    <property type="evidence" value="ECO:0007669"/>
    <property type="project" value="TreeGrafter"/>
</dbReference>
<evidence type="ECO:0000313" key="10">
    <source>
        <dbReference type="Proteomes" id="UP000275408"/>
    </source>
</evidence>
<dbReference type="Gene3D" id="2.60.120.830">
    <property type="match status" value="1"/>
</dbReference>
<evidence type="ECO:0000256" key="4">
    <source>
        <dbReference type="ARBA" id="ARBA00023157"/>
    </source>
</evidence>
<dbReference type="GO" id="GO:0006508">
    <property type="term" value="P:proteolysis"/>
    <property type="evidence" value="ECO:0007669"/>
    <property type="project" value="TreeGrafter"/>
</dbReference>
<dbReference type="InterPro" id="IPR010294">
    <property type="entry name" value="ADAMTS_spacer1"/>
</dbReference>
<protein>
    <submittedName>
        <fullName evidence="9">Uncharacterized protein</fullName>
    </submittedName>
</protein>
<evidence type="ECO:0000256" key="5">
    <source>
        <dbReference type="ARBA" id="ARBA00023180"/>
    </source>
</evidence>
<dbReference type="AlphaFoldDB" id="A0A3M6UIZ8"/>
<evidence type="ECO:0000313" key="9">
    <source>
        <dbReference type="EMBL" id="RMX53514.1"/>
    </source>
</evidence>
<dbReference type="InterPro" id="IPR036383">
    <property type="entry name" value="TSP1_rpt_sf"/>
</dbReference>
<dbReference type="Gene3D" id="2.20.100.10">
    <property type="entry name" value="Thrombospondin type-1 (TSP1) repeat"/>
    <property type="match status" value="1"/>
</dbReference>
<dbReference type="Gene3D" id="3.40.390.10">
    <property type="entry name" value="Collagenase (Catalytic Domain)"/>
    <property type="match status" value="1"/>
</dbReference>
<evidence type="ECO:0000259" key="6">
    <source>
        <dbReference type="Pfam" id="PF01562"/>
    </source>
</evidence>
<feature type="domain" description="ADAMTS/ADAMTS-like cysteine-rich" evidence="8">
    <location>
        <begin position="411"/>
        <end position="463"/>
    </location>
</feature>
<dbReference type="InterPro" id="IPR002870">
    <property type="entry name" value="Peptidase_M12B_N"/>
</dbReference>
<dbReference type="Pfam" id="PF19236">
    <property type="entry name" value="ADAMTS_CR_3"/>
    <property type="match status" value="1"/>
</dbReference>
<comment type="subcellular location">
    <subcellularLocation>
        <location evidence="1">Secreted</location>
        <location evidence="1">Extracellular space</location>
        <location evidence="1">Extracellular matrix</location>
    </subcellularLocation>
</comment>
<keyword evidence="3" id="KW-0272">Extracellular matrix</keyword>
<dbReference type="PANTHER" id="PTHR13723">
    <property type="entry name" value="ADAMTS A DISINTEGRIN AND METALLOPROTEASE WITH THROMBOSPONDIN MOTIFS PROTEASE"/>
    <property type="match status" value="1"/>
</dbReference>
<comment type="caution">
    <text evidence="9">The sequence shown here is derived from an EMBL/GenBank/DDBJ whole genome shotgun (WGS) entry which is preliminary data.</text>
</comment>
<keyword evidence="5" id="KW-0325">Glycoprotein</keyword>
<dbReference type="Pfam" id="PF01562">
    <property type="entry name" value="Pep_M12B_propep"/>
    <property type="match status" value="1"/>
</dbReference>
<evidence type="ECO:0000256" key="1">
    <source>
        <dbReference type="ARBA" id="ARBA00004498"/>
    </source>
</evidence>
<organism evidence="9 10">
    <name type="scientific">Pocillopora damicornis</name>
    <name type="common">Cauliflower coral</name>
    <name type="synonym">Millepora damicornis</name>
    <dbReference type="NCBI Taxonomy" id="46731"/>
    <lineage>
        <taxon>Eukaryota</taxon>
        <taxon>Metazoa</taxon>
        <taxon>Cnidaria</taxon>
        <taxon>Anthozoa</taxon>
        <taxon>Hexacorallia</taxon>
        <taxon>Scleractinia</taxon>
        <taxon>Astrocoeniina</taxon>
        <taxon>Pocilloporidae</taxon>
        <taxon>Pocillopora</taxon>
    </lineage>
</organism>
<dbReference type="Proteomes" id="UP000275408">
    <property type="component" value="Unassembled WGS sequence"/>
</dbReference>
<keyword evidence="10" id="KW-1185">Reference proteome</keyword>
<dbReference type="EMBL" id="RCHS01001425">
    <property type="protein sequence ID" value="RMX53514.1"/>
    <property type="molecule type" value="Genomic_DNA"/>
</dbReference>
<dbReference type="InterPro" id="IPR000884">
    <property type="entry name" value="TSP1_rpt"/>
</dbReference>
<feature type="domain" description="ADAMTS/ADAMTS-like Spacer 1" evidence="7">
    <location>
        <begin position="467"/>
        <end position="579"/>
    </location>
</feature>
<dbReference type="InterPro" id="IPR050439">
    <property type="entry name" value="ADAMTS_ADAMTS-like"/>
</dbReference>
<keyword evidence="2" id="KW-0964">Secreted</keyword>
<dbReference type="Pfam" id="PF19030">
    <property type="entry name" value="TSP1_ADAMTS"/>
    <property type="match status" value="1"/>
</dbReference>
<dbReference type="PANTHER" id="PTHR13723:SF200">
    <property type="entry name" value="ADAM METALLOPEPTIDASE WITH THROMBOSPONDIN TYPE 1 MOTIF B, ISOFORM B"/>
    <property type="match status" value="1"/>
</dbReference>
<dbReference type="GO" id="GO:0004222">
    <property type="term" value="F:metalloendopeptidase activity"/>
    <property type="evidence" value="ECO:0007669"/>
    <property type="project" value="TreeGrafter"/>
</dbReference>
<proteinExistence type="predicted"/>
<dbReference type="InterPro" id="IPR024079">
    <property type="entry name" value="MetalloPept_cat_dom_sf"/>
</dbReference>
<dbReference type="GO" id="GO:0030198">
    <property type="term" value="P:extracellular matrix organization"/>
    <property type="evidence" value="ECO:0007669"/>
    <property type="project" value="InterPro"/>
</dbReference>
<name>A0A3M6UIZ8_POCDA</name>
<dbReference type="Pfam" id="PF05986">
    <property type="entry name" value="ADAMTS_spacer1"/>
    <property type="match status" value="1"/>
</dbReference>
<sequence>MLSGNLDRGTALTENKKPLHHHMTDMEIQRLFGVQNFADVPEYEVTAPYQSNQNGDFVTHTLHERHKRDAHAGEDWHYKMDAFGSKMHLKLARNTQLVKPGLELETRHDNGDVTRTPVQSDSFFHGREISDPNSFVALSNARGLTGMISLSNDTFFIHPLPNHLAKHVTIRNAAKPHLVYRKSATSPHCLDSSGVASSSTESGKNYDIFSRTSPTELVAHKYLQAALIVDENVEARHGNETAHFLLVLANIVSGSFRDNSIGKIKINFLISRLVIITNKEWRIWSGPGSKCLDDPPRISLPGFNYSAKADRNLPGVLFDGDTQCEFLYGVGWRHCSFEKARQTVALCTVQDHTAVATWCIKGKCVDNGLPRINGGWDLKMAVRTAWDLQEENGKYATRRLACIQKNLVRLYGSVADGTRCTDHPEIFDVCIEGKCRAVGCDHGFESGARKDRCGVCGGVGDTCILVNSTYTKFHTGYGFEKPDTIIVLPVGTANAIFKKRGKGYNMLGVKDPHTGEYIINLPSWSRTVYYNGTKIEYEHKDNRYDDSIFVAGPTKIPIEIVFVFLYEKNQGVDFHYYRPLLSNETAQRASFEWVVGIWSACSMTCGQGIRTRDLSCVRSDDGTPASVDSCSAVKPASHIACDNQNDCAPDFTESASVERMLGKLTPNMEKVVIVGSSIAKTDMQLEEI</sequence>
<dbReference type="SUPFAM" id="SSF82895">
    <property type="entry name" value="TSP-1 type 1 repeat"/>
    <property type="match status" value="1"/>
</dbReference>
<evidence type="ECO:0000256" key="3">
    <source>
        <dbReference type="ARBA" id="ARBA00022530"/>
    </source>
</evidence>
<keyword evidence="4" id="KW-1015">Disulfide bond</keyword>
<evidence type="ECO:0000256" key="2">
    <source>
        <dbReference type="ARBA" id="ARBA00022525"/>
    </source>
</evidence>
<dbReference type="Gene3D" id="3.40.1620.60">
    <property type="match status" value="1"/>
</dbReference>
<dbReference type="InterPro" id="IPR013273">
    <property type="entry name" value="ADAMTS/ADAMTS-like"/>
</dbReference>
<reference evidence="9 10" key="1">
    <citation type="journal article" date="2018" name="Sci. Rep.">
        <title>Comparative analysis of the Pocillopora damicornis genome highlights role of immune system in coral evolution.</title>
        <authorList>
            <person name="Cunning R."/>
            <person name="Bay R.A."/>
            <person name="Gillette P."/>
            <person name="Baker A.C."/>
            <person name="Traylor-Knowles N."/>
        </authorList>
    </citation>
    <scope>NUCLEOTIDE SEQUENCE [LARGE SCALE GENOMIC DNA]</scope>
    <source>
        <strain evidence="9">RSMAS</strain>
        <tissue evidence="9">Whole animal</tissue>
    </source>
</reference>
<dbReference type="PROSITE" id="PS50092">
    <property type="entry name" value="TSP1"/>
    <property type="match status" value="1"/>
</dbReference>